<dbReference type="InterPro" id="IPR029033">
    <property type="entry name" value="His_PPase_superfam"/>
</dbReference>
<dbReference type="GO" id="GO:0004619">
    <property type="term" value="F:phosphoglycerate mutase activity"/>
    <property type="evidence" value="ECO:0007669"/>
    <property type="project" value="UniProtKB-EC"/>
</dbReference>
<gene>
    <name evidence="7" type="ORF">LAMO00422_LOCUS23856</name>
</gene>
<feature type="binding site" evidence="5">
    <location>
        <begin position="15"/>
        <end position="18"/>
    </location>
    <ligand>
        <name>substrate</name>
    </ligand>
</feature>
<keyword evidence="4" id="KW-0413">Isomerase</keyword>
<protein>
    <recommendedName>
        <fullName evidence="2">phosphoglycerate mutase (2,3-diphosphoglycerate-dependent)</fullName>
        <ecNumber evidence="2">5.4.2.11</ecNumber>
    </recommendedName>
</protein>
<dbReference type="InterPro" id="IPR005952">
    <property type="entry name" value="Phosphogly_mut1"/>
</dbReference>
<reference evidence="7" key="1">
    <citation type="submission" date="2021-01" db="EMBL/GenBank/DDBJ databases">
        <authorList>
            <person name="Corre E."/>
            <person name="Pelletier E."/>
            <person name="Niang G."/>
            <person name="Scheremetjew M."/>
            <person name="Finn R."/>
            <person name="Kale V."/>
            <person name="Holt S."/>
            <person name="Cochrane G."/>
            <person name="Meng A."/>
            <person name="Brown T."/>
            <person name="Cohen L."/>
        </authorList>
    </citation>
    <scope>NUCLEOTIDE SEQUENCE</scope>
    <source>
        <strain evidence="7">CCMP2058</strain>
    </source>
</reference>
<evidence type="ECO:0000256" key="2">
    <source>
        <dbReference type="ARBA" id="ARBA00012028"/>
    </source>
</evidence>
<sequence length="201" mass="22904">MIPSFPIHRSWRLNERHYGALQGYNKDAVINTLYDPDDVRNWRRSWDIAPPLMTDDHPHYNIVKKQYSEEEIKEMGGDIPRGESLVQTAARLVPLWHSQIHPNILNGSVILVVAHANSLRSLIASVFDVEKEEIEKLRIPTGTPLIYNLDGEGKPLPVPDQCGILDGEFLWPLDECPVLFDDFELVASLQRVPSDDTTPKF</sequence>
<organism evidence="7">
    <name type="scientific">Amorphochlora amoebiformis</name>
    <dbReference type="NCBI Taxonomy" id="1561963"/>
    <lineage>
        <taxon>Eukaryota</taxon>
        <taxon>Sar</taxon>
        <taxon>Rhizaria</taxon>
        <taxon>Cercozoa</taxon>
        <taxon>Chlorarachniophyceae</taxon>
        <taxon>Amorphochlora</taxon>
    </lineage>
</organism>
<dbReference type="GO" id="GO:0006096">
    <property type="term" value="P:glycolytic process"/>
    <property type="evidence" value="ECO:0007669"/>
    <property type="project" value="UniProtKB-KW"/>
</dbReference>
<comment type="similarity">
    <text evidence="1">Belongs to the phosphoglycerate mutase family. BPG-dependent PGAM subfamily.</text>
</comment>
<evidence type="ECO:0000313" key="7">
    <source>
        <dbReference type="EMBL" id="CAD8464889.1"/>
    </source>
</evidence>
<evidence type="ECO:0000256" key="5">
    <source>
        <dbReference type="PIRSR" id="PIRSR613078-2"/>
    </source>
</evidence>
<dbReference type="EMBL" id="HBEM01034880">
    <property type="protein sequence ID" value="CAD8464889.1"/>
    <property type="molecule type" value="Transcribed_RNA"/>
</dbReference>
<dbReference type="SUPFAM" id="SSF53254">
    <property type="entry name" value="Phosphoglycerate mutase-like"/>
    <property type="match status" value="1"/>
</dbReference>
<dbReference type="PANTHER" id="PTHR11931">
    <property type="entry name" value="PHOSPHOGLYCERATE MUTASE"/>
    <property type="match status" value="1"/>
</dbReference>
<dbReference type="CDD" id="cd07067">
    <property type="entry name" value="HP_PGM_like"/>
    <property type="match status" value="1"/>
</dbReference>
<feature type="binding site" evidence="5">
    <location>
        <begin position="43"/>
        <end position="44"/>
    </location>
    <ligand>
        <name>substrate</name>
    </ligand>
</feature>
<evidence type="ECO:0000256" key="4">
    <source>
        <dbReference type="ARBA" id="ARBA00023235"/>
    </source>
</evidence>
<evidence type="ECO:0000256" key="6">
    <source>
        <dbReference type="PIRSR" id="PIRSR613078-3"/>
    </source>
</evidence>
<dbReference type="EC" id="5.4.2.11" evidence="2"/>
<keyword evidence="3" id="KW-0324">Glycolysis</keyword>
<proteinExistence type="inferred from homology"/>
<feature type="site" description="Transition state stabilizer" evidence="6">
    <location>
        <position position="115"/>
    </location>
</feature>
<feature type="binding site" evidence="5">
    <location>
        <position position="26"/>
    </location>
    <ligand>
        <name>substrate</name>
    </ligand>
</feature>
<dbReference type="Pfam" id="PF00300">
    <property type="entry name" value="His_Phos_1"/>
    <property type="match status" value="1"/>
</dbReference>
<dbReference type="InterPro" id="IPR013078">
    <property type="entry name" value="His_Pase_superF_clade-1"/>
</dbReference>
<dbReference type="AlphaFoldDB" id="A0A7S0DWB2"/>
<dbReference type="NCBIfam" id="TIGR01258">
    <property type="entry name" value="pgm_1"/>
    <property type="match status" value="1"/>
</dbReference>
<evidence type="ECO:0000256" key="1">
    <source>
        <dbReference type="ARBA" id="ARBA00006717"/>
    </source>
</evidence>
<evidence type="ECO:0000256" key="3">
    <source>
        <dbReference type="ARBA" id="ARBA00023152"/>
    </source>
</evidence>
<dbReference type="Gene3D" id="3.40.50.1240">
    <property type="entry name" value="Phosphoglycerate mutase-like"/>
    <property type="match status" value="1"/>
</dbReference>
<name>A0A7S0DWB2_9EUKA</name>
<accession>A0A7S0DWB2</accession>